<sequence>MYGINSKVYDELLHYFEINPKVKKVILFGSRAKGNESINSDIDLCIDYLDEGRGTIVEEINGIIGVYSCDIVFLDSLNEEIKKQISRDGITIYEKI</sequence>
<reference evidence="2 3" key="1">
    <citation type="submission" date="2021-03" db="EMBL/GenBank/DDBJ databases">
        <title>Genomic Encyclopedia of Type Strains, Phase IV (KMG-IV): sequencing the most valuable type-strain genomes for metagenomic binning, comparative biology and taxonomic classification.</title>
        <authorList>
            <person name="Goeker M."/>
        </authorList>
    </citation>
    <scope>NUCLEOTIDE SEQUENCE [LARGE SCALE GENOMIC DNA]</scope>
    <source>
        <strain evidence="2 3">DSM 28650</strain>
    </source>
</reference>
<dbReference type="PANTHER" id="PTHR43852">
    <property type="entry name" value="NUCLEOTIDYLTRANSFERASE"/>
    <property type="match status" value="1"/>
</dbReference>
<name>A0ABS4K7I7_9CLOT</name>
<dbReference type="InterPro" id="IPR043519">
    <property type="entry name" value="NT_sf"/>
</dbReference>
<dbReference type="EMBL" id="JAGGLL010000036">
    <property type="protein sequence ID" value="MBP2023738.1"/>
    <property type="molecule type" value="Genomic_DNA"/>
</dbReference>
<evidence type="ECO:0000313" key="3">
    <source>
        <dbReference type="Proteomes" id="UP001519308"/>
    </source>
</evidence>
<organism evidence="2 3">
    <name type="scientific">Clostridium punense</name>
    <dbReference type="NCBI Taxonomy" id="1054297"/>
    <lineage>
        <taxon>Bacteria</taxon>
        <taxon>Bacillati</taxon>
        <taxon>Bacillota</taxon>
        <taxon>Clostridia</taxon>
        <taxon>Eubacteriales</taxon>
        <taxon>Clostridiaceae</taxon>
        <taxon>Clostridium</taxon>
    </lineage>
</organism>
<dbReference type="SUPFAM" id="SSF81301">
    <property type="entry name" value="Nucleotidyltransferase"/>
    <property type="match status" value="1"/>
</dbReference>
<evidence type="ECO:0000313" key="2">
    <source>
        <dbReference type="EMBL" id="MBP2023738.1"/>
    </source>
</evidence>
<keyword evidence="3" id="KW-1185">Reference proteome</keyword>
<feature type="domain" description="Polymerase beta nucleotidyltransferase" evidence="1">
    <location>
        <begin position="12"/>
        <end position="95"/>
    </location>
</feature>
<accession>A0ABS4K7I7</accession>
<dbReference type="CDD" id="cd05403">
    <property type="entry name" value="NT_KNTase_like"/>
    <property type="match status" value="1"/>
</dbReference>
<protein>
    <submittedName>
        <fullName evidence="2">Nucleotidyltransferase</fullName>
    </submittedName>
</protein>
<dbReference type="Pfam" id="PF18765">
    <property type="entry name" value="Polbeta"/>
    <property type="match status" value="1"/>
</dbReference>
<gene>
    <name evidence="2" type="ORF">J2Z44_003580</name>
</gene>
<proteinExistence type="predicted"/>
<dbReference type="Gene3D" id="3.30.460.10">
    <property type="entry name" value="Beta Polymerase, domain 2"/>
    <property type="match status" value="1"/>
</dbReference>
<comment type="caution">
    <text evidence="2">The sequence shown here is derived from an EMBL/GenBank/DDBJ whole genome shotgun (WGS) entry which is preliminary data.</text>
</comment>
<dbReference type="Proteomes" id="UP001519308">
    <property type="component" value="Unassembled WGS sequence"/>
</dbReference>
<dbReference type="RefSeq" id="WP_021283770.1">
    <property type="nucleotide sequence ID" value="NZ_JAGGLL010000036.1"/>
</dbReference>
<dbReference type="InterPro" id="IPR041633">
    <property type="entry name" value="Polbeta"/>
</dbReference>
<dbReference type="InterPro" id="IPR052930">
    <property type="entry name" value="TA_antitoxin_MntA"/>
</dbReference>
<evidence type="ECO:0000259" key="1">
    <source>
        <dbReference type="Pfam" id="PF18765"/>
    </source>
</evidence>
<dbReference type="PANTHER" id="PTHR43852:SF3">
    <property type="entry name" value="NUCLEOTIDYLTRANSFERASE"/>
    <property type="match status" value="1"/>
</dbReference>